<keyword evidence="1" id="KW-0175">Coiled coil</keyword>
<sequence>MMEWCTFSNMIGSIKIGQKASTPGYSRTVIRKPDGLYWSSGLWNGRIVEIKDYLFSDIWTIYEDEESLVWLEYREEAEQRELEMIKNQYEAERERLRDERENSIVDINKVWKNKDVY</sequence>
<dbReference type="RefSeq" id="WP_238546392.1">
    <property type="nucleotide sequence ID" value="NZ_CP118106.1"/>
</dbReference>
<proteinExistence type="predicted"/>
<gene>
    <name evidence="2" type="ORF">PUW25_05225</name>
</gene>
<feature type="coiled-coil region" evidence="1">
    <location>
        <begin position="75"/>
        <end position="106"/>
    </location>
</feature>
<protein>
    <submittedName>
        <fullName evidence="2">Uncharacterized protein</fullName>
    </submittedName>
</protein>
<evidence type="ECO:0000256" key="1">
    <source>
        <dbReference type="SAM" id="Coils"/>
    </source>
</evidence>
<dbReference type="Proteomes" id="UP001221519">
    <property type="component" value="Chromosome"/>
</dbReference>
<evidence type="ECO:0000313" key="2">
    <source>
        <dbReference type="EMBL" id="WDI03376.1"/>
    </source>
</evidence>
<name>A0ABY7XCC7_9BACL</name>
<organism evidence="2 3">
    <name type="scientific">Paenibacillus urinalis</name>
    <dbReference type="NCBI Taxonomy" id="521520"/>
    <lineage>
        <taxon>Bacteria</taxon>
        <taxon>Bacillati</taxon>
        <taxon>Bacillota</taxon>
        <taxon>Bacilli</taxon>
        <taxon>Bacillales</taxon>
        <taxon>Paenibacillaceae</taxon>
        <taxon>Paenibacillus</taxon>
    </lineage>
</organism>
<reference evidence="2 3" key="1">
    <citation type="submission" date="2023-02" db="EMBL/GenBank/DDBJ databases">
        <title>Pathogen: clinical or host-associated sample.</title>
        <authorList>
            <person name="Hergert J."/>
            <person name="Casey R."/>
            <person name="Wagner J."/>
            <person name="Young E.L."/>
            <person name="Oakeson K.F."/>
        </authorList>
    </citation>
    <scope>NUCLEOTIDE SEQUENCE [LARGE SCALE GENOMIC DNA]</scope>
    <source>
        <strain evidence="2 3">2022CK-00829</strain>
    </source>
</reference>
<accession>A0ABY7XCC7</accession>
<dbReference type="EMBL" id="CP118108">
    <property type="protein sequence ID" value="WDI03376.1"/>
    <property type="molecule type" value="Genomic_DNA"/>
</dbReference>
<evidence type="ECO:0000313" key="3">
    <source>
        <dbReference type="Proteomes" id="UP001221519"/>
    </source>
</evidence>
<keyword evidence="3" id="KW-1185">Reference proteome</keyword>